<evidence type="ECO:0000259" key="7">
    <source>
        <dbReference type="Pfam" id="PF02687"/>
    </source>
</evidence>
<dbReference type="EMBL" id="JBHTOA010000031">
    <property type="protein sequence ID" value="MFD1399314.1"/>
    <property type="molecule type" value="Genomic_DNA"/>
</dbReference>
<feature type="transmembrane region" description="Helical" evidence="6">
    <location>
        <begin position="18"/>
        <end position="37"/>
    </location>
</feature>
<keyword evidence="9" id="KW-1185">Reference proteome</keyword>
<dbReference type="InterPro" id="IPR027022">
    <property type="entry name" value="ABC_permease_BceB-typ"/>
</dbReference>
<feature type="transmembrane region" description="Helical" evidence="6">
    <location>
        <begin position="115"/>
        <end position="138"/>
    </location>
</feature>
<evidence type="ECO:0000256" key="5">
    <source>
        <dbReference type="ARBA" id="ARBA00023136"/>
    </source>
</evidence>
<dbReference type="PANTHER" id="PTHR46795:SF3">
    <property type="entry name" value="ABC TRANSPORTER PERMEASE"/>
    <property type="match status" value="1"/>
</dbReference>
<feature type="domain" description="ABC3 transporter permease C-terminal" evidence="7">
    <location>
        <begin position="62"/>
        <end position="182"/>
    </location>
</feature>
<evidence type="ECO:0000313" key="8">
    <source>
        <dbReference type="EMBL" id="MFD1399314.1"/>
    </source>
</evidence>
<feature type="transmembrane region" description="Helical" evidence="6">
    <location>
        <begin position="236"/>
        <end position="257"/>
    </location>
</feature>
<dbReference type="Proteomes" id="UP001597199">
    <property type="component" value="Unassembled WGS sequence"/>
</dbReference>
<accession>A0ABW4BFN7</accession>
<feature type="transmembrane region" description="Helical" evidence="6">
    <location>
        <begin position="611"/>
        <end position="634"/>
    </location>
</feature>
<keyword evidence="4 6" id="KW-1133">Transmembrane helix</keyword>
<feature type="transmembrane region" description="Helical" evidence="6">
    <location>
        <begin position="57"/>
        <end position="78"/>
    </location>
</feature>
<dbReference type="InterPro" id="IPR003838">
    <property type="entry name" value="ABC3_permease_C"/>
</dbReference>
<keyword evidence="5 6" id="KW-0472">Membrane</keyword>
<organism evidence="8 9">
    <name type="scientific">Lacticaseibacillus suilingensis</name>
    <dbReference type="NCBI Taxonomy" id="2799577"/>
    <lineage>
        <taxon>Bacteria</taxon>
        <taxon>Bacillati</taxon>
        <taxon>Bacillota</taxon>
        <taxon>Bacilli</taxon>
        <taxon>Lactobacillales</taxon>
        <taxon>Lactobacillaceae</taxon>
        <taxon>Lacticaseibacillus</taxon>
    </lineage>
</organism>
<dbReference type="RefSeq" id="WP_204118120.1">
    <property type="nucleotide sequence ID" value="NZ_BOLV01000002.1"/>
</dbReference>
<keyword evidence="2 6" id="KW-1003">Cell membrane</keyword>
<dbReference type="Pfam" id="PF02687">
    <property type="entry name" value="FtsX"/>
    <property type="match status" value="1"/>
</dbReference>
<evidence type="ECO:0000256" key="6">
    <source>
        <dbReference type="PIRNR" id="PIRNR018968"/>
    </source>
</evidence>
<name>A0ABW4BFN7_9LACO</name>
<comment type="caution">
    <text evidence="8">The sequence shown here is derived from an EMBL/GenBank/DDBJ whole genome shotgun (WGS) entry which is preliminary data.</text>
</comment>
<protein>
    <submittedName>
        <fullName evidence="8">FtsX-like permease family protein</fullName>
    </submittedName>
</protein>
<feature type="transmembrane region" description="Helical" evidence="6">
    <location>
        <begin position="203"/>
        <end position="224"/>
    </location>
</feature>
<evidence type="ECO:0000256" key="4">
    <source>
        <dbReference type="ARBA" id="ARBA00022989"/>
    </source>
</evidence>
<feature type="transmembrane region" description="Helical" evidence="6">
    <location>
        <begin position="549"/>
        <end position="575"/>
    </location>
</feature>
<proteinExistence type="inferred from homology"/>
<reference evidence="9" key="1">
    <citation type="journal article" date="2019" name="Int. J. Syst. Evol. Microbiol.">
        <title>The Global Catalogue of Microorganisms (GCM) 10K type strain sequencing project: providing services to taxonomists for standard genome sequencing and annotation.</title>
        <authorList>
            <consortium name="The Broad Institute Genomics Platform"/>
            <consortium name="The Broad Institute Genome Sequencing Center for Infectious Disease"/>
            <person name="Wu L."/>
            <person name="Ma J."/>
        </authorList>
    </citation>
    <scope>NUCLEOTIDE SEQUENCE [LARGE SCALE GENOMIC DNA]</scope>
    <source>
        <strain evidence="9">CCM 9110</strain>
    </source>
</reference>
<evidence type="ECO:0000256" key="2">
    <source>
        <dbReference type="ARBA" id="ARBA00022475"/>
    </source>
</evidence>
<comment type="subcellular location">
    <subcellularLocation>
        <location evidence="1 6">Cell membrane</location>
        <topology evidence="1 6">Multi-pass membrane protein</topology>
    </subcellularLocation>
</comment>
<sequence length="668" mass="74294">MGRLIRSDFHRYATINRLYVAMSAVMVALLYAVLALIEDDALFAAADRYTEVSAAAPSVLLVLLVVALLFTIIFLLYMNTLLIERRARSISVYRLLGMPAGRIGLTLFYESLLLGAQTLVIGFALGLLLSKFLAMMLLRLMALPMTVGLLWQPHAMLELVAVFTVVYAVIGVINGIYVAHIPIGRRYQLPAQGLPTRVTGWRMVWATVGWVLLIGSYLGAYNLVHLAYAVSQSRFGHGYVVLWAVLAVGLVGLYLVFRYSLPTLTSRLVRLPFFRHHAVRLLTLTNLNERLQRNVHSLFLTTLLATGTITVLGSGAIFYQFGQAGVNQSISMDLVASPYGLKTTYHDLNPDWIKQTVVLPTKLAAGRLHTQHGQPGDGDETFYNVIALKDYQRIAKVQKGLAKLTLKPGQAVMAVYGRSLYQHTWLNQRRQWSITLPRTGQKFQLQSVSNQFPLGVDGYFDRALIVTDHDYQALAAPRDPMTGYQLKSGKQVEAFVKKAANASRYDFLSGSSKALTGEKSLQLSQTEHAGSYSRSALRLKGPLLAQMNMLFGLGLFVVILLGLIFMIATASILLMKQLIIAFQERQSRQIIRALGMPTRAMHQIINWQTTLIFGLPLVVGTFNAWLIIHFFSLYLDNPGYSLVVMIVLIYALVYAGFGALTARLVRRS</sequence>
<feature type="transmembrane region" description="Helical" evidence="6">
    <location>
        <begin position="640"/>
        <end position="665"/>
    </location>
</feature>
<gene>
    <name evidence="8" type="ORF">ACFQ41_08320</name>
</gene>
<comment type="similarity">
    <text evidence="6">Belongs to the ABC-4 integral membrane protein family.</text>
</comment>
<evidence type="ECO:0000256" key="1">
    <source>
        <dbReference type="ARBA" id="ARBA00004651"/>
    </source>
</evidence>
<evidence type="ECO:0000256" key="3">
    <source>
        <dbReference type="ARBA" id="ARBA00022692"/>
    </source>
</evidence>
<keyword evidence="6" id="KW-0813">Transport</keyword>
<feature type="transmembrane region" description="Helical" evidence="6">
    <location>
        <begin position="159"/>
        <end position="183"/>
    </location>
</feature>
<dbReference type="InterPro" id="IPR052536">
    <property type="entry name" value="ABC-4_Integral_Memb_Prot"/>
</dbReference>
<evidence type="ECO:0000313" key="9">
    <source>
        <dbReference type="Proteomes" id="UP001597199"/>
    </source>
</evidence>
<dbReference type="PIRSF" id="PIRSF018968">
    <property type="entry name" value="ABC_permease_BceB"/>
    <property type="match status" value="1"/>
</dbReference>
<keyword evidence="3 6" id="KW-0812">Transmembrane</keyword>
<dbReference type="PANTHER" id="PTHR46795">
    <property type="entry name" value="ABC TRANSPORTER PERMEASE-RELATED-RELATED"/>
    <property type="match status" value="1"/>
</dbReference>
<feature type="transmembrane region" description="Helical" evidence="6">
    <location>
        <begin position="299"/>
        <end position="321"/>
    </location>
</feature>